<evidence type="ECO:0000313" key="3">
    <source>
        <dbReference type="Proteomes" id="UP000265515"/>
    </source>
</evidence>
<dbReference type="EMBL" id="BFEA01000106">
    <property type="protein sequence ID" value="GBG68842.1"/>
    <property type="molecule type" value="Genomic_DNA"/>
</dbReference>
<comment type="caution">
    <text evidence="2">The sequence shown here is derived from an EMBL/GenBank/DDBJ whole genome shotgun (WGS) entry which is preliminary data.</text>
</comment>
<accession>A0A388KFJ6</accession>
<feature type="domain" description="Right handed beta helix" evidence="1">
    <location>
        <begin position="135"/>
        <end position="292"/>
    </location>
</feature>
<dbReference type="InterPro" id="IPR012334">
    <property type="entry name" value="Pectin_lyas_fold"/>
</dbReference>
<dbReference type="AlphaFoldDB" id="A0A388KFJ6"/>
<protein>
    <recommendedName>
        <fullName evidence="1">Right handed beta helix domain-containing protein</fullName>
    </recommendedName>
</protein>
<dbReference type="Gramene" id="GBG68842">
    <property type="protein sequence ID" value="GBG68842"/>
    <property type="gene ID" value="CBR_g3536"/>
</dbReference>
<proteinExistence type="predicted"/>
<dbReference type="InterPro" id="IPR011050">
    <property type="entry name" value="Pectin_lyase_fold/virulence"/>
</dbReference>
<dbReference type="Gene3D" id="2.160.20.10">
    <property type="entry name" value="Single-stranded right-handed beta-helix, Pectin lyase-like"/>
    <property type="match status" value="1"/>
</dbReference>
<name>A0A388KFJ6_CHABU</name>
<organism evidence="2 3">
    <name type="scientific">Chara braunii</name>
    <name type="common">Braun's stonewort</name>
    <dbReference type="NCBI Taxonomy" id="69332"/>
    <lineage>
        <taxon>Eukaryota</taxon>
        <taxon>Viridiplantae</taxon>
        <taxon>Streptophyta</taxon>
        <taxon>Charophyceae</taxon>
        <taxon>Charales</taxon>
        <taxon>Characeae</taxon>
        <taxon>Chara</taxon>
    </lineage>
</organism>
<dbReference type="InterPro" id="IPR039448">
    <property type="entry name" value="Beta_helix"/>
</dbReference>
<gene>
    <name evidence="2" type="ORF">CBR_g3536</name>
</gene>
<reference evidence="2 3" key="1">
    <citation type="journal article" date="2018" name="Cell">
        <title>The Chara Genome: Secondary Complexity and Implications for Plant Terrestrialization.</title>
        <authorList>
            <person name="Nishiyama T."/>
            <person name="Sakayama H."/>
            <person name="Vries J.D."/>
            <person name="Buschmann H."/>
            <person name="Saint-Marcoux D."/>
            <person name="Ullrich K.K."/>
            <person name="Haas F.B."/>
            <person name="Vanderstraeten L."/>
            <person name="Becker D."/>
            <person name="Lang D."/>
            <person name="Vosolsobe S."/>
            <person name="Rombauts S."/>
            <person name="Wilhelmsson P.K.I."/>
            <person name="Janitza P."/>
            <person name="Kern R."/>
            <person name="Heyl A."/>
            <person name="Rumpler F."/>
            <person name="Villalobos L.I.A.C."/>
            <person name="Clay J.M."/>
            <person name="Skokan R."/>
            <person name="Toyoda A."/>
            <person name="Suzuki Y."/>
            <person name="Kagoshima H."/>
            <person name="Schijlen E."/>
            <person name="Tajeshwar N."/>
            <person name="Catarino B."/>
            <person name="Hetherington A.J."/>
            <person name="Saltykova A."/>
            <person name="Bonnot C."/>
            <person name="Breuninger H."/>
            <person name="Symeonidi A."/>
            <person name="Radhakrishnan G.V."/>
            <person name="Van Nieuwerburgh F."/>
            <person name="Deforce D."/>
            <person name="Chang C."/>
            <person name="Karol K.G."/>
            <person name="Hedrich R."/>
            <person name="Ulvskov P."/>
            <person name="Glockner G."/>
            <person name="Delwiche C.F."/>
            <person name="Petrasek J."/>
            <person name="Van de Peer Y."/>
            <person name="Friml J."/>
            <person name="Beilby M."/>
            <person name="Dolan L."/>
            <person name="Kohara Y."/>
            <person name="Sugano S."/>
            <person name="Fujiyama A."/>
            <person name="Delaux P.-M."/>
            <person name="Quint M."/>
            <person name="TheiBen G."/>
            <person name="Hagemann M."/>
            <person name="Harholt J."/>
            <person name="Dunand C."/>
            <person name="Zachgo S."/>
            <person name="Langdale J."/>
            <person name="Maumus F."/>
            <person name="Straeten D.V.D."/>
            <person name="Gould S.B."/>
            <person name="Rensing S.A."/>
        </authorList>
    </citation>
    <scope>NUCLEOTIDE SEQUENCE [LARGE SCALE GENOMIC DNA]</scope>
    <source>
        <strain evidence="2 3">S276</strain>
    </source>
</reference>
<keyword evidence="3" id="KW-1185">Reference proteome</keyword>
<sequence length="352" mass="37563">MGRVRGALLRHQRVVRMSLLALCVVVVGAQLRWVVFGGPTTFESLCAAIEKKRSYVELRGTVVLRGNLPAIAHSMTIAGKSKSARIKSDFRGKFRLFVVRGAGVTLVLKDMELSGGQAAKKSSKEAKKMPMLADGGSVLVYGGASVELHNVFFNHSKAANGAAIAAHDASSVTVRNCRFLNNAAWNTGGAIYLTNRSTVWTWSSSFERNKGSVKGGAVHANQGSFYRSVGCIYRRNAVKEEGGGGWVVGGEGTMAESIDDLFFENKAQYPSAKGGGVIVKHKGKLYVSNSRFVGNKVPTDVGNSIWLEPGGALGLLEGTPEAVVEWPDDVPGPTFARNSADVQLPSKGFMGR</sequence>
<dbReference type="SUPFAM" id="SSF51126">
    <property type="entry name" value="Pectin lyase-like"/>
    <property type="match status" value="1"/>
</dbReference>
<evidence type="ECO:0000259" key="1">
    <source>
        <dbReference type="Pfam" id="PF13229"/>
    </source>
</evidence>
<evidence type="ECO:0000313" key="2">
    <source>
        <dbReference type="EMBL" id="GBG68842.1"/>
    </source>
</evidence>
<dbReference type="Proteomes" id="UP000265515">
    <property type="component" value="Unassembled WGS sequence"/>
</dbReference>
<dbReference type="Pfam" id="PF13229">
    <property type="entry name" value="Beta_helix"/>
    <property type="match status" value="1"/>
</dbReference>